<dbReference type="Proteomes" id="UP000273807">
    <property type="component" value="Unassembled WGS sequence"/>
</dbReference>
<dbReference type="InterPro" id="IPR029151">
    <property type="entry name" value="Sensor-like_sf"/>
</dbReference>
<dbReference type="InterPro" id="IPR033463">
    <property type="entry name" value="sCache_3"/>
</dbReference>
<dbReference type="GO" id="GO:0006355">
    <property type="term" value="P:regulation of DNA-templated transcription"/>
    <property type="evidence" value="ECO:0007669"/>
    <property type="project" value="InterPro"/>
</dbReference>
<dbReference type="RefSeq" id="WP_123254519.1">
    <property type="nucleotide sequence ID" value="NZ_RBED01000072.1"/>
</dbReference>
<dbReference type="InterPro" id="IPR039506">
    <property type="entry name" value="SPOB_a"/>
</dbReference>
<dbReference type="InterPro" id="IPR000014">
    <property type="entry name" value="PAS"/>
</dbReference>
<dbReference type="SUPFAM" id="SSF103190">
    <property type="entry name" value="Sensory domain-like"/>
    <property type="match status" value="1"/>
</dbReference>
<evidence type="ECO:0000256" key="13">
    <source>
        <dbReference type="ARBA" id="ARBA00023136"/>
    </source>
</evidence>
<dbReference type="CDD" id="cd00075">
    <property type="entry name" value="HATPase"/>
    <property type="match status" value="1"/>
</dbReference>
<evidence type="ECO:0000256" key="4">
    <source>
        <dbReference type="ARBA" id="ARBA00022475"/>
    </source>
</evidence>
<keyword evidence="10" id="KW-0067">ATP-binding</keyword>
<dbReference type="SUPFAM" id="SSF55890">
    <property type="entry name" value="Sporulation response regulatory protein Spo0B"/>
    <property type="match status" value="1"/>
</dbReference>
<dbReference type="EC" id="2.7.13.3" evidence="3"/>
<dbReference type="GO" id="GO:0005886">
    <property type="term" value="C:plasma membrane"/>
    <property type="evidence" value="ECO:0007669"/>
    <property type="project" value="UniProtKB-SubCell"/>
</dbReference>
<dbReference type="PANTHER" id="PTHR45436">
    <property type="entry name" value="SENSOR HISTIDINE KINASE YKOH"/>
    <property type="match status" value="1"/>
</dbReference>
<accession>A0A3N0C4M4</accession>
<evidence type="ECO:0000256" key="12">
    <source>
        <dbReference type="ARBA" id="ARBA00023012"/>
    </source>
</evidence>
<dbReference type="EMBL" id="RBED01000072">
    <property type="protein sequence ID" value="RNL57585.1"/>
    <property type="molecule type" value="Genomic_DNA"/>
</dbReference>
<dbReference type="GO" id="GO:0000155">
    <property type="term" value="F:phosphorelay sensor kinase activity"/>
    <property type="evidence" value="ECO:0007669"/>
    <property type="project" value="InterPro"/>
</dbReference>
<evidence type="ECO:0000256" key="3">
    <source>
        <dbReference type="ARBA" id="ARBA00012438"/>
    </source>
</evidence>
<organism evidence="16 17">
    <name type="scientific">Arthrobacter oryzae</name>
    <dbReference type="NCBI Taxonomy" id="409290"/>
    <lineage>
        <taxon>Bacteria</taxon>
        <taxon>Bacillati</taxon>
        <taxon>Actinomycetota</taxon>
        <taxon>Actinomycetes</taxon>
        <taxon>Micrococcales</taxon>
        <taxon>Micrococcaceae</taxon>
        <taxon>Arthrobacter</taxon>
    </lineage>
</organism>
<gene>
    <name evidence="16" type="ORF">D7003_05780</name>
</gene>
<evidence type="ECO:0000256" key="8">
    <source>
        <dbReference type="ARBA" id="ARBA00022741"/>
    </source>
</evidence>
<comment type="subcellular location">
    <subcellularLocation>
        <location evidence="2">Cell membrane</location>
        <topology evidence="2">Multi-pass membrane protein</topology>
    </subcellularLocation>
</comment>
<dbReference type="InterPro" id="IPR005467">
    <property type="entry name" value="His_kinase_dom"/>
</dbReference>
<dbReference type="GO" id="GO:0005524">
    <property type="term" value="F:ATP binding"/>
    <property type="evidence" value="ECO:0007669"/>
    <property type="project" value="UniProtKB-KW"/>
</dbReference>
<evidence type="ECO:0000256" key="2">
    <source>
        <dbReference type="ARBA" id="ARBA00004651"/>
    </source>
</evidence>
<dbReference type="PROSITE" id="PS50109">
    <property type="entry name" value="HIS_KIN"/>
    <property type="match status" value="1"/>
</dbReference>
<dbReference type="InterPro" id="IPR013767">
    <property type="entry name" value="PAS_fold"/>
</dbReference>
<evidence type="ECO:0000256" key="9">
    <source>
        <dbReference type="ARBA" id="ARBA00022777"/>
    </source>
</evidence>
<sequence>MVHRIPLRFQLVALQLGIVLAVLTAVGAVTIRMQEQQLRDAYKGRLIGVAESVARLPSVVSAFDTDSPALTIQPIAEVIRQASSVTYVVVTDRNGVRHSHPNPAEIGRRVSTDPSVPLSGDIYVGTQTGTLGESWRVKVPIHDAAGRTVIGTASVGVLESTLAEDLYEDLPQLFGWLLGAALLGSLGAMYISKLVWRRIYKLEPEDIAALLETRDAMLHGLGEGLVAVDADGKVALVNDEARRLLGIGGDVSGSPAMQCLEPGIHRLLAAGSATEELVLSGERILLGKVNAATVDGREVGKVLILRDRTELHTMLRDLDGALDVTQTLRAQAHEFANKLHVISGLLELGEQAKAIDYLGRSHSDAAVVNGSPAAGITDPDVQALLIAKSTVCAERGIEILVSPESVCTPDGTGDIITVLGNLIDNAVDATGYDSTIAIRLAEFADGERTVTVEDDGPGVPERERTAVFDVGMTSKETGGINSRGFGLALVQRVAGRRGGRADVTTSALGGACFTVVLGPHEAELQKQ</sequence>
<dbReference type="AlphaFoldDB" id="A0A3N0C4M4"/>
<proteinExistence type="predicted"/>
<reference evidence="16 17" key="1">
    <citation type="submission" date="2018-10" db="EMBL/GenBank/DDBJ databases">
        <title>Genome sequencing of Arthrobacter oryzae TNB02.</title>
        <authorList>
            <person name="Cho Y.-J."/>
            <person name="Cho A."/>
            <person name="Kim O.-S."/>
        </authorList>
    </citation>
    <scope>NUCLEOTIDE SEQUENCE [LARGE SCALE GENOMIC DNA]</scope>
    <source>
        <strain evidence="16 17">TNB02</strain>
    </source>
</reference>
<dbReference type="Gene3D" id="3.30.450.20">
    <property type="entry name" value="PAS domain"/>
    <property type="match status" value="2"/>
</dbReference>
<dbReference type="OrthoDB" id="9792686at2"/>
<evidence type="ECO:0000259" key="15">
    <source>
        <dbReference type="PROSITE" id="PS50112"/>
    </source>
</evidence>
<comment type="caution">
    <text evidence="16">The sequence shown here is derived from an EMBL/GenBank/DDBJ whole genome shotgun (WGS) entry which is preliminary data.</text>
</comment>
<keyword evidence="4" id="KW-1003">Cell membrane</keyword>
<dbReference type="InterPro" id="IPR016120">
    <property type="entry name" value="Sig_transdc_His_kin_SpoOB"/>
</dbReference>
<evidence type="ECO:0000256" key="11">
    <source>
        <dbReference type="ARBA" id="ARBA00022989"/>
    </source>
</evidence>
<evidence type="ECO:0000256" key="10">
    <source>
        <dbReference type="ARBA" id="ARBA00022840"/>
    </source>
</evidence>
<keyword evidence="8" id="KW-0547">Nucleotide-binding</keyword>
<evidence type="ECO:0000256" key="6">
    <source>
        <dbReference type="ARBA" id="ARBA00022679"/>
    </source>
</evidence>
<dbReference type="Gene3D" id="3.30.565.10">
    <property type="entry name" value="Histidine kinase-like ATPase, C-terminal domain"/>
    <property type="match status" value="1"/>
</dbReference>
<dbReference type="Pfam" id="PF17203">
    <property type="entry name" value="sCache_3_2"/>
    <property type="match status" value="1"/>
</dbReference>
<dbReference type="Pfam" id="PF14689">
    <property type="entry name" value="SPOB_a"/>
    <property type="match status" value="1"/>
</dbReference>
<dbReference type="PANTHER" id="PTHR45436:SF5">
    <property type="entry name" value="SENSOR HISTIDINE KINASE TRCS"/>
    <property type="match status" value="1"/>
</dbReference>
<evidence type="ECO:0000256" key="7">
    <source>
        <dbReference type="ARBA" id="ARBA00022692"/>
    </source>
</evidence>
<dbReference type="InterPro" id="IPR003594">
    <property type="entry name" value="HATPase_dom"/>
</dbReference>
<dbReference type="Pfam" id="PF02518">
    <property type="entry name" value="HATPase_c"/>
    <property type="match status" value="1"/>
</dbReference>
<dbReference type="SUPFAM" id="SSF55874">
    <property type="entry name" value="ATPase domain of HSP90 chaperone/DNA topoisomerase II/histidine kinase"/>
    <property type="match status" value="1"/>
</dbReference>
<keyword evidence="17" id="KW-1185">Reference proteome</keyword>
<dbReference type="Pfam" id="PF00989">
    <property type="entry name" value="PAS"/>
    <property type="match status" value="1"/>
</dbReference>
<keyword evidence="12" id="KW-0902">Two-component regulatory system</keyword>
<dbReference type="SMART" id="SM00387">
    <property type="entry name" value="HATPase_c"/>
    <property type="match status" value="1"/>
</dbReference>
<dbReference type="Gene3D" id="1.10.287.130">
    <property type="match status" value="1"/>
</dbReference>
<keyword evidence="5" id="KW-0597">Phosphoprotein</keyword>
<dbReference type="InterPro" id="IPR036890">
    <property type="entry name" value="HATPase_C_sf"/>
</dbReference>
<evidence type="ECO:0000313" key="17">
    <source>
        <dbReference type="Proteomes" id="UP000273807"/>
    </source>
</evidence>
<evidence type="ECO:0000313" key="16">
    <source>
        <dbReference type="EMBL" id="RNL57585.1"/>
    </source>
</evidence>
<evidence type="ECO:0000256" key="1">
    <source>
        <dbReference type="ARBA" id="ARBA00000085"/>
    </source>
</evidence>
<keyword evidence="6" id="KW-0808">Transferase</keyword>
<dbReference type="InterPro" id="IPR050428">
    <property type="entry name" value="TCS_sensor_his_kinase"/>
</dbReference>
<protein>
    <recommendedName>
        <fullName evidence="3">histidine kinase</fullName>
        <ecNumber evidence="3">2.7.13.3</ecNumber>
    </recommendedName>
</protein>
<dbReference type="PROSITE" id="PS50112">
    <property type="entry name" value="PAS"/>
    <property type="match status" value="1"/>
</dbReference>
<evidence type="ECO:0000256" key="5">
    <source>
        <dbReference type="ARBA" id="ARBA00022553"/>
    </source>
</evidence>
<evidence type="ECO:0000259" key="14">
    <source>
        <dbReference type="PROSITE" id="PS50109"/>
    </source>
</evidence>
<dbReference type="SMART" id="SM00091">
    <property type="entry name" value="PAS"/>
    <property type="match status" value="1"/>
</dbReference>
<keyword evidence="7" id="KW-0812">Transmembrane</keyword>
<comment type="catalytic activity">
    <reaction evidence="1">
        <text>ATP + protein L-histidine = ADP + protein N-phospho-L-histidine.</text>
        <dbReference type="EC" id="2.7.13.3"/>
    </reaction>
</comment>
<name>A0A3N0C4M4_9MICC</name>
<feature type="domain" description="PAS" evidence="15">
    <location>
        <begin position="203"/>
        <end position="247"/>
    </location>
</feature>
<feature type="domain" description="Histidine kinase" evidence="14">
    <location>
        <begin position="415"/>
        <end position="521"/>
    </location>
</feature>
<keyword evidence="13" id="KW-0472">Membrane</keyword>
<keyword evidence="11" id="KW-1133">Transmembrane helix</keyword>
<keyword evidence="9" id="KW-0418">Kinase</keyword>